<proteinExistence type="predicted"/>
<feature type="compositionally biased region" description="Polar residues" evidence="1">
    <location>
        <begin position="90"/>
        <end position="99"/>
    </location>
</feature>
<reference evidence="2" key="1">
    <citation type="submission" date="2021-02" db="EMBL/GenBank/DDBJ databases">
        <authorList>
            <person name="Nowell W R."/>
        </authorList>
    </citation>
    <scope>NUCLEOTIDE SEQUENCE</scope>
</reference>
<sequence>ALCRRQGLYEQADYIESCATKSAQDPEAIDRALTIIRQLRIYDDTNQGTMRRAQQQPPPQEYGRLRRSGSFQKLRQSIRRGSEKLVQKLRGTSTTGWNN</sequence>
<name>A0A820NK23_9BILA</name>
<evidence type="ECO:0000313" key="3">
    <source>
        <dbReference type="Proteomes" id="UP000663868"/>
    </source>
</evidence>
<dbReference type="AlphaFoldDB" id="A0A820NK23"/>
<feature type="non-terminal residue" evidence="2">
    <location>
        <position position="99"/>
    </location>
</feature>
<feature type="compositionally biased region" description="Polar residues" evidence="1">
    <location>
        <begin position="44"/>
        <end position="55"/>
    </location>
</feature>
<dbReference type="EMBL" id="CAJOBB010023289">
    <property type="protein sequence ID" value="CAF4391915.1"/>
    <property type="molecule type" value="Genomic_DNA"/>
</dbReference>
<gene>
    <name evidence="2" type="ORF">KXQ929_LOCUS50514</name>
</gene>
<evidence type="ECO:0000313" key="2">
    <source>
        <dbReference type="EMBL" id="CAF4391915.1"/>
    </source>
</evidence>
<accession>A0A820NK23</accession>
<feature type="region of interest" description="Disordered" evidence="1">
    <location>
        <begin position="44"/>
        <end position="99"/>
    </location>
</feature>
<evidence type="ECO:0000256" key="1">
    <source>
        <dbReference type="SAM" id="MobiDB-lite"/>
    </source>
</evidence>
<protein>
    <submittedName>
        <fullName evidence="2">Uncharacterized protein</fullName>
    </submittedName>
</protein>
<comment type="caution">
    <text evidence="2">The sequence shown here is derived from an EMBL/GenBank/DDBJ whole genome shotgun (WGS) entry which is preliminary data.</text>
</comment>
<feature type="non-terminal residue" evidence="2">
    <location>
        <position position="1"/>
    </location>
</feature>
<dbReference type="Proteomes" id="UP000663868">
    <property type="component" value="Unassembled WGS sequence"/>
</dbReference>
<organism evidence="2 3">
    <name type="scientific">Adineta steineri</name>
    <dbReference type="NCBI Taxonomy" id="433720"/>
    <lineage>
        <taxon>Eukaryota</taxon>
        <taxon>Metazoa</taxon>
        <taxon>Spiralia</taxon>
        <taxon>Gnathifera</taxon>
        <taxon>Rotifera</taxon>
        <taxon>Eurotatoria</taxon>
        <taxon>Bdelloidea</taxon>
        <taxon>Adinetida</taxon>
        <taxon>Adinetidae</taxon>
        <taxon>Adineta</taxon>
    </lineage>
</organism>